<accession>A0A5B8MQM1</accession>
<gene>
    <name evidence="17" type="ORF">A3770_06p41200</name>
</gene>
<evidence type="ECO:0000256" key="2">
    <source>
        <dbReference type="ARBA" id="ARBA00010983"/>
    </source>
</evidence>
<dbReference type="Gene3D" id="2.60.120.200">
    <property type="match status" value="1"/>
</dbReference>
<dbReference type="GO" id="GO:0005789">
    <property type="term" value="C:endoplasmic reticulum membrane"/>
    <property type="evidence" value="ECO:0007669"/>
    <property type="project" value="TreeGrafter"/>
</dbReference>
<dbReference type="PIRSF" id="PIRSF002356">
    <property type="entry name" value="Calreticulin"/>
    <property type="match status" value="1"/>
</dbReference>
<dbReference type="STRING" id="1764295.A0A5B8MQM1"/>
<dbReference type="InterPro" id="IPR009033">
    <property type="entry name" value="Calreticulin/calnexin_P_dom_sf"/>
</dbReference>
<dbReference type="InterPro" id="IPR013320">
    <property type="entry name" value="ConA-like_dom_sf"/>
</dbReference>
<dbReference type="InterPro" id="IPR018124">
    <property type="entry name" value="Calret/calnex_CS"/>
</dbReference>
<dbReference type="GO" id="GO:0051082">
    <property type="term" value="F:unfolded protein binding"/>
    <property type="evidence" value="ECO:0007669"/>
    <property type="project" value="InterPro"/>
</dbReference>
<evidence type="ECO:0000256" key="9">
    <source>
        <dbReference type="ARBA" id="ARBA00022837"/>
    </source>
</evidence>
<feature type="signal peptide" evidence="15">
    <location>
        <begin position="1"/>
        <end position="25"/>
    </location>
</feature>
<dbReference type="OrthoDB" id="1938156at2759"/>
<evidence type="ECO:0000256" key="1">
    <source>
        <dbReference type="ARBA" id="ARBA00004319"/>
    </source>
</evidence>
<dbReference type="InterPro" id="IPR001580">
    <property type="entry name" value="Calret/calnex"/>
</dbReference>
<keyword evidence="8" id="KW-0862">Zinc</keyword>
<feature type="compositionally biased region" description="Basic and acidic residues" evidence="16">
    <location>
        <begin position="379"/>
        <end position="392"/>
    </location>
</feature>
<reference evidence="17 18" key="1">
    <citation type="submission" date="2018-07" db="EMBL/GenBank/DDBJ databases">
        <title>The complete nuclear genome of the prasinophyte Chloropicon primus (CCMP1205).</title>
        <authorList>
            <person name="Pombert J.-F."/>
            <person name="Otis C."/>
            <person name="Turmel M."/>
            <person name="Lemieux C."/>
        </authorList>
    </citation>
    <scope>NUCLEOTIDE SEQUENCE [LARGE SCALE GENOMIC DNA]</scope>
    <source>
        <strain evidence="17 18">CCMP1205</strain>
    </source>
</reference>
<protein>
    <recommendedName>
        <fullName evidence="12">Calreticulin</fullName>
    </recommendedName>
</protein>
<keyword evidence="3" id="KW-0479">Metal-binding</keyword>
<keyword evidence="6" id="KW-0677">Repeat</keyword>
<evidence type="ECO:0000313" key="18">
    <source>
        <dbReference type="Proteomes" id="UP000316726"/>
    </source>
</evidence>
<feature type="binding site" evidence="13">
    <location>
        <position position="117"/>
    </location>
    <ligand>
        <name>an alpha-D-glucoside</name>
        <dbReference type="ChEBI" id="CHEBI:22390"/>
    </ligand>
</feature>
<dbReference type="GO" id="GO:0005509">
    <property type="term" value="F:calcium ion binding"/>
    <property type="evidence" value="ECO:0007669"/>
    <property type="project" value="InterPro"/>
</dbReference>
<evidence type="ECO:0000256" key="16">
    <source>
        <dbReference type="SAM" id="MobiDB-lite"/>
    </source>
</evidence>
<evidence type="ECO:0000256" key="5">
    <source>
        <dbReference type="ARBA" id="ARBA00022734"/>
    </source>
</evidence>
<dbReference type="EMBL" id="CP031039">
    <property type="protein sequence ID" value="QDZ21602.1"/>
    <property type="molecule type" value="Genomic_DNA"/>
</dbReference>
<evidence type="ECO:0000256" key="7">
    <source>
        <dbReference type="ARBA" id="ARBA00022824"/>
    </source>
</evidence>
<dbReference type="SUPFAM" id="SSF49899">
    <property type="entry name" value="Concanavalin A-like lectins/glucanases"/>
    <property type="match status" value="1"/>
</dbReference>
<sequence>MVWTKGLGCAALALATLSILSCVEAKVYFEETFPADWEKNWVKSTWKTAEGADGKFVRSAGKYFSDPEKDAGIQTTPDARFYAMTAEMKETFDNTGKDLVFQFSVKHEQKIDCGGGYVKLVPASSADKIADFSGETPYSIMFGPDICGGTKHTHVIFTDKDGVNQLRTNKLTRVATDELTHVYTLIVHPDNTYEVLLDLEEVAKGELEEDWAFLPPKEIHDPEATKPEDWDEREKIPDPEDVKPEDWDVPEMIPDDKAELPEDWDEEEDGEWERPMMKNPEYKGEWTQKLMDNPEYKGKWEAPMIKNPDYVDGSGDELYRYTDLKYIGFELWQVKSGTIFDNILVTDDVEYAKQFAQETWGAMKDIEKKLFDDTKAAEEAEAKARFEEEQAKSEIPVEDDEDDEDDDEVEHDEL</sequence>
<dbReference type="FunFam" id="2.10.250.10:FF:000002">
    <property type="entry name" value="Calreticulin"/>
    <property type="match status" value="1"/>
</dbReference>
<evidence type="ECO:0000256" key="10">
    <source>
        <dbReference type="ARBA" id="ARBA00023186"/>
    </source>
</evidence>
<dbReference type="Pfam" id="PF00262">
    <property type="entry name" value="Calreticulin"/>
    <property type="match status" value="2"/>
</dbReference>
<evidence type="ECO:0000256" key="3">
    <source>
        <dbReference type="ARBA" id="ARBA00022723"/>
    </source>
</evidence>
<feature type="binding site" evidence="13">
    <location>
        <position position="119"/>
    </location>
    <ligand>
        <name>an alpha-D-glucoside</name>
        <dbReference type="ChEBI" id="CHEBI:22390"/>
    </ligand>
</feature>
<comment type="similarity">
    <text evidence="2 12 15">Belongs to the calreticulin family.</text>
</comment>
<evidence type="ECO:0000256" key="4">
    <source>
        <dbReference type="ARBA" id="ARBA00022729"/>
    </source>
</evidence>
<evidence type="ECO:0000256" key="14">
    <source>
        <dbReference type="PIRSR" id="PIRSR002356-3"/>
    </source>
</evidence>
<evidence type="ECO:0000256" key="12">
    <source>
        <dbReference type="PIRNR" id="PIRNR002356"/>
    </source>
</evidence>
<feature type="compositionally biased region" description="Acidic residues" evidence="16">
    <location>
        <begin position="396"/>
        <end position="414"/>
    </location>
</feature>
<keyword evidence="7 12" id="KW-0256">Endoplasmic reticulum</keyword>
<dbReference type="GO" id="GO:0006457">
    <property type="term" value="P:protein folding"/>
    <property type="evidence" value="ECO:0007669"/>
    <property type="project" value="InterPro"/>
</dbReference>
<dbReference type="Proteomes" id="UP000316726">
    <property type="component" value="Chromosome 6"/>
</dbReference>
<feature type="disulfide bond" evidence="14">
    <location>
        <begin position="113"/>
        <end position="147"/>
    </location>
</feature>
<dbReference type="InterPro" id="IPR009169">
    <property type="entry name" value="Calreticulin"/>
</dbReference>
<evidence type="ECO:0000256" key="6">
    <source>
        <dbReference type="ARBA" id="ARBA00022737"/>
    </source>
</evidence>
<dbReference type="GO" id="GO:0005788">
    <property type="term" value="C:endoplasmic reticulum lumen"/>
    <property type="evidence" value="ECO:0007669"/>
    <property type="project" value="UniProtKB-SubCell"/>
</dbReference>
<feature type="compositionally biased region" description="Basic and acidic residues" evidence="16">
    <location>
        <begin position="217"/>
        <end position="246"/>
    </location>
</feature>
<keyword evidence="9" id="KW-0106">Calcium</keyword>
<evidence type="ECO:0000256" key="15">
    <source>
        <dbReference type="RuleBase" id="RU362126"/>
    </source>
</evidence>
<keyword evidence="18" id="KW-1185">Reference proteome</keyword>
<feature type="binding site" evidence="13">
    <location>
        <position position="145"/>
    </location>
    <ligand>
        <name>an alpha-D-glucoside</name>
        <dbReference type="ChEBI" id="CHEBI:22390"/>
    </ligand>
</feature>
<dbReference type="GO" id="GO:0036503">
    <property type="term" value="P:ERAD pathway"/>
    <property type="evidence" value="ECO:0007669"/>
    <property type="project" value="TreeGrafter"/>
</dbReference>
<keyword evidence="5" id="KW-0430">Lectin</keyword>
<dbReference type="Gene3D" id="2.10.250.10">
    <property type="entry name" value="Calreticulin/calnexin, P domain"/>
    <property type="match status" value="1"/>
</dbReference>
<evidence type="ECO:0000313" key="17">
    <source>
        <dbReference type="EMBL" id="QDZ21602.1"/>
    </source>
</evidence>
<keyword evidence="10 12" id="KW-0143">Chaperone</keyword>
<keyword evidence="14" id="KW-1015">Disulfide bond</keyword>
<feature type="chain" id="PRO_5023157368" description="Calreticulin" evidence="15">
    <location>
        <begin position="26"/>
        <end position="414"/>
    </location>
</feature>
<feature type="region of interest" description="Disordered" evidence="16">
    <location>
        <begin position="379"/>
        <end position="414"/>
    </location>
</feature>
<dbReference type="GO" id="GO:0030246">
    <property type="term" value="F:carbohydrate binding"/>
    <property type="evidence" value="ECO:0007669"/>
    <property type="project" value="UniProtKB-KW"/>
</dbReference>
<comment type="subcellular location">
    <subcellularLocation>
        <location evidence="1 12">Endoplasmic reticulum lumen</location>
    </subcellularLocation>
</comment>
<dbReference type="PRINTS" id="PR00626">
    <property type="entry name" value="CALRETICULIN"/>
</dbReference>
<name>A0A5B8MQM1_9CHLO</name>
<evidence type="ECO:0000256" key="8">
    <source>
        <dbReference type="ARBA" id="ARBA00022833"/>
    </source>
</evidence>
<proteinExistence type="inferred from homology"/>
<dbReference type="SUPFAM" id="SSF63887">
    <property type="entry name" value="P-domain of calnexin/calreticulin"/>
    <property type="match status" value="1"/>
</dbReference>
<dbReference type="PANTHER" id="PTHR11073:SF2">
    <property type="entry name" value="CALRETICULIN"/>
    <property type="match status" value="1"/>
</dbReference>
<dbReference type="PROSITE" id="PS00804">
    <property type="entry name" value="CALRETICULIN_2"/>
    <property type="match status" value="1"/>
</dbReference>
<feature type="binding site" evidence="13">
    <location>
        <position position="138"/>
    </location>
    <ligand>
        <name>an alpha-D-glucoside</name>
        <dbReference type="ChEBI" id="CHEBI:22390"/>
    </ligand>
</feature>
<dbReference type="PANTHER" id="PTHR11073">
    <property type="entry name" value="CALRETICULIN AND CALNEXIN"/>
    <property type="match status" value="1"/>
</dbReference>
<comment type="function">
    <text evidence="11">Molecular calcium-binding chaperone promoting folding, oligomeric assembly and quality control in the ER via the calreticulin/calnexin cycle. This lectin may interact transiently with almost all of the monoglucosylated glycoproteins that are synthesized in the ER.</text>
</comment>
<feature type="region of interest" description="Disordered" evidence="16">
    <location>
        <begin position="215"/>
        <end position="255"/>
    </location>
</feature>
<feature type="binding site" evidence="13">
    <location>
        <position position="330"/>
    </location>
    <ligand>
        <name>an alpha-D-glucoside</name>
        <dbReference type="ChEBI" id="CHEBI:22390"/>
    </ligand>
</feature>
<dbReference type="AlphaFoldDB" id="A0A5B8MQM1"/>
<dbReference type="PROSITE" id="PS51257">
    <property type="entry name" value="PROKAR_LIPOPROTEIN"/>
    <property type="match status" value="1"/>
</dbReference>
<evidence type="ECO:0000256" key="13">
    <source>
        <dbReference type="PIRSR" id="PIRSR002356-1"/>
    </source>
</evidence>
<evidence type="ECO:0000256" key="11">
    <source>
        <dbReference type="ARBA" id="ARBA00037091"/>
    </source>
</evidence>
<organism evidence="17 18">
    <name type="scientific">Chloropicon primus</name>
    <dbReference type="NCBI Taxonomy" id="1764295"/>
    <lineage>
        <taxon>Eukaryota</taxon>
        <taxon>Viridiplantae</taxon>
        <taxon>Chlorophyta</taxon>
        <taxon>Chloropicophyceae</taxon>
        <taxon>Chloropicales</taxon>
        <taxon>Chloropicaceae</taxon>
        <taxon>Chloropicon</taxon>
    </lineage>
</organism>
<keyword evidence="4 15" id="KW-0732">Signal</keyword>
<dbReference type="PROSITE" id="PS00803">
    <property type="entry name" value="CALRETICULIN_1"/>
    <property type="match status" value="1"/>
</dbReference>